<dbReference type="EMBL" id="JBFRYC010000001">
    <property type="protein sequence ID" value="MEX1660384.1"/>
    <property type="molecule type" value="Genomic_DNA"/>
</dbReference>
<dbReference type="SUPFAM" id="SSF46689">
    <property type="entry name" value="Homeodomain-like"/>
    <property type="match status" value="1"/>
</dbReference>
<proteinExistence type="predicted"/>
<dbReference type="InterPro" id="IPR001647">
    <property type="entry name" value="HTH_TetR"/>
</dbReference>
<keyword evidence="6" id="KW-1185">Reference proteome</keyword>
<comment type="caution">
    <text evidence="5">The sequence shown here is derived from an EMBL/GenBank/DDBJ whole genome shotgun (WGS) entry which is preliminary data.</text>
</comment>
<dbReference type="Pfam" id="PF00440">
    <property type="entry name" value="TetR_N"/>
    <property type="match status" value="1"/>
</dbReference>
<evidence type="ECO:0000259" key="4">
    <source>
        <dbReference type="PROSITE" id="PS50977"/>
    </source>
</evidence>
<evidence type="ECO:0000256" key="2">
    <source>
        <dbReference type="PROSITE-ProRule" id="PRU00335"/>
    </source>
</evidence>
<dbReference type="PRINTS" id="PR00455">
    <property type="entry name" value="HTHTETR"/>
</dbReference>
<feature type="domain" description="HTH tetR-type" evidence="4">
    <location>
        <begin position="33"/>
        <end position="92"/>
    </location>
</feature>
<dbReference type="PROSITE" id="PS50977">
    <property type="entry name" value="HTH_TETR_2"/>
    <property type="match status" value="1"/>
</dbReference>
<dbReference type="PANTHER" id="PTHR30055">
    <property type="entry name" value="HTH-TYPE TRANSCRIPTIONAL REGULATOR RUTR"/>
    <property type="match status" value="1"/>
</dbReference>
<evidence type="ECO:0000256" key="3">
    <source>
        <dbReference type="SAM" id="MobiDB-lite"/>
    </source>
</evidence>
<dbReference type="InterPro" id="IPR009057">
    <property type="entry name" value="Homeodomain-like_sf"/>
</dbReference>
<keyword evidence="1 2" id="KW-0238">DNA-binding</keyword>
<dbReference type="RefSeq" id="WP_368390716.1">
    <property type="nucleotide sequence ID" value="NZ_JBFRYC010000001.1"/>
</dbReference>
<name>A0ABV3THQ9_9RHOB</name>
<dbReference type="PANTHER" id="PTHR30055:SF181">
    <property type="entry name" value="BLR6905 PROTEIN"/>
    <property type="match status" value="1"/>
</dbReference>
<evidence type="ECO:0000256" key="1">
    <source>
        <dbReference type="ARBA" id="ARBA00023125"/>
    </source>
</evidence>
<dbReference type="Proteomes" id="UP001557465">
    <property type="component" value="Unassembled WGS sequence"/>
</dbReference>
<dbReference type="InterPro" id="IPR050109">
    <property type="entry name" value="HTH-type_TetR-like_transc_reg"/>
</dbReference>
<sequence>MQAKSTAARGAPKARGTGNKPGSPQGSVRMPFNKRRAQILDVATDFFAENGLTGQTRQLAEKCGISQRLLYRFFPTKEDLLKEVYNQEILGAFKAVWFVDLQDRSRPVSERLEAFYRDYLQSTLTRKWLRLLLYASLAEANMAPDYIAAIIMQVLEVVMREVAHEKGVSLPEEPALLHEMAWTLHGAISHYAIRRHIYQSSLSLSEDQVVSMHVRVFLAGFGDMIDVCRGD</sequence>
<accession>A0ABV3THQ9</accession>
<organism evidence="5 6">
    <name type="scientific">Thioclava arctica</name>
    <dbReference type="NCBI Taxonomy" id="3238301"/>
    <lineage>
        <taxon>Bacteria</taxon>
        <taxon>Pseudomonadati</taxon>
        <taxon>Pseudomonadota</taxon>
        <taxon>Alphaproteobacteria</taxon>
        <taxon>Rhodobacterales</taxon>
        <taxon>Paracoccaceae</taxon>
        <taxon>Thioclava</taxon>
    </lineage>
</organism>
<gene>
    <name evidence="5" type="ORF">AB4874_01790</name>
</gene>
<feature type="region of interest" description="Disordered" evidence="3">
    <location>
        <begin position="1"/>
        <end position="30"/>
    </location>
</feature>
<feature type="DNA-binding region" description="H-T-H motif" evidence="2">
    <location>
        <begin position="55"/>
        <end position="74"/>
    </location>
</feature>
<protein>
    <submittedName>
        <fullName evidence="5">TetR/AcrR family transcriptional regulator</fullName>
    </submittedName>
</protein>
<evidence type="ECO:0000313" key="5">
    <source>
        <dbReference type="EMBL" id="MEX1660384.1"/>
    </source>
</evidence>
<dbReference type="Gene3D" id="1.10.357.10">
    <property type="entry name" value="Tetracycline Repressor, domain 2"/>
    <property type="match status" value="1"/>
</dbReference>
<reference evidence="5 6" key="1">
    <citation type="journal article" date="2011" name="Int. J. Syst. Evol. Microbiol.">
        <title>Zhongshania antarctica gen. nov., sp. nov. and Zhongshania guokunii sp. nov., gammaproteobacteria respectively isolated from coastal attached (fast) ice and surface seawater of the Antarctic.</title>
        <authorList>
            <person name="Li H.J."/>
            <person name="Zhang X.Y."/>
            <person name="Chen C.X."/>
            <person name="Zhang Y.J."/>
            <person name="Gao Z.M."/>
            <person name="Yu Y."/>
            <person name="Chen X.L."/>
            <person name="Chen B."/>
            <person name="Zhang Y.Z."/>
        </authorList>
    </citation>
    <scope>NUCLEOTIDE SEQUENCE [LARGE SCALE GENOMIC DNA]</scope>
    <source>
        <strain evidence="5 6">15-R06ZXC-3</strain>
    </source>
</reference>
<evidence type="ECO:0000313" key="6">
    <source>
        <dbReference type="Proteomes" id="UP001557465"/>
    </source>
</evidence>